<keyword evidence="4" id="KW-1185">Reference proteome</keyword>
<keyword evidence="2" id="KW-1133">Transmembrane helix</keyword>
<dbReference type="EMBL" id="WHZV01000008">
    <property type="protein sequence ID" value="NEG55832.1"/>
    <property type="molecule type" value="Genomic_DNA"/>
</dbReference>
<dbReference type="SUPFAM" id="SSF82171">
    <property type="entry name" value="DPP6 N-terminal domain-like"/>
    <property type="match status" value="1"/>
</dbReference>
<evidence type="ECO:0000256" key="1">
    <source>
        <dbReference type="SAM" id="MobiDB-lite"/>
    </source>
</evidence>
<proteinExistence type="predicted"/>
<gene>
    <name evidence="3" type="ORF">GFD21_08715</name>
</gene>
<keyword evidence="2" id="KW-0812">Transmembrane</keyword>
<evidence type="ECO:0000313" key="3">
    <source>
        <dbReference type="EMBL" id="NEG55832.1"/>
    </source>
</evidence>
<evidence type="ECO:0000256" key="2">
    <source>
        <dbReference type="SAM" id="Phobius"/>
    </source>
</evidence>
<dbReference type="AlphaFoldDB" id="A0A6L9SWD9"/>
<evidence type="ECO:0000313" key="4">
    <source>
        <dbReference type="Proteomes" id="UP000483293"/>
    </source>
</evidence>
<sequence>MAVPLLVPQAWAAGGAPRLKEVAAIDLPGEYDRASCQSAGSDGATALCTGAGDRDTGIFAVNVKDGSTVPIKTKGAALSEDGKYVYYVQGNLSEIDGYSSSDAGWDLMRMNVSTKDSSPMTYQVGDTWVYAAHGDSVFLYKNDANQDRMKTVDTGTGDVVAQTDMQSGAMPVFSPDYGRMYTMVITGDGSESLRTIEPKTGRTLATVPVTSDSGSLEGSSLSLSSITPDGKSLIVRVNDSVEGSAVYRMDVASGRLHALSDHAYAVTATYPLWNSPDGYALMMAADSGSPADGVPRAEFGDVASLDVVNLSDGKTISSIGMPAEFLDAVGGDSHGLAAALLSDGRYAVTARPANGALRLAVIDMTSGAVTTMDTSPGIDVTGVTTGAVSKDRGRLFVSVTDGGKAKLLVYDTGLGPSGSRALWIWGGVAVLGVAIAVTAVLVAVRRRGGRGALEGVTARPRPTAPSPVSPMSAGARPRPKFCGGCGAPVEPGSDVRFCTQCGRPLRI</sequence>
<keyword evidence="2" id="KW-0472">Membrane</keyword>
<dbReference type="RefSeq" id="WP_163197600.1">
    <property type="nucleotide sequence ID" value="NZ_WHZV01000008.1"/>
</dbReference>
<dbReference type="Gene3D" id="2.120.10.30">
    <property type="entry name" value="TolB, C-terminal domain"/>
    <property type="match status" value="1"/>
</dbReference>
<evidence type="ECO:0008006" key="5">
    <source>
        <dbReference type="Google" id="ProtNLM"/>
    </source>
</evidence>
<comment type="caution">
    <text evidence="3">The sequence shown here is derived from an EMBL/GenBank/DDBJ whole genome shotgun (WGS) entry which is preliminary data.</text>
</comment>
<dbReference type="PANTHER" id="PTHR36842">
    <property type="entry name" value="PROTEIN TOLB HOMOLOG"/>
    <property type="match status" value="1"/>
</dbReference>
<feature type="transmembrane region" description="Helical" evidence="2">
    <location>
        <begin position="422"/>
        <end position="444"/>
    </location>
</feature>
<dbReference type="InterPro" id="IPR011042">
    <property type="entry name" value="6-blade_b-propeller_TolB-like"/>
</dbReference>
<name>A0A6L9SWD9_9BIFI</name>
<accession>A0A6L9SWD9</accession>
<protein>
    <recommendedName>
        <fullName evidence="5">Zinc-ribbon domain-containing protein</fullName>
    </recommendedName>
</protein>
<feature type="region of interest" description="Disordered" evidence="1">
    <location>
        <begin position="454"/>
        <end position="475"/>
    </location>
</feature>
<dbReference type="PANTHER" id="PTHR36842:SF1">
    <property type="entry name" value="PROTEIN TOLB"/>
    <property type="match status" value="1"/>
</dbReference>
<reference evidence="3 4" key="1">
    <citation type="submission" date="2019-10" db="EMBL/GenBank/DDBJ databases">
        <title>Bifidobacterium from non-human primates.</title>
        <authorList>
            <person name="Modesto M."/>
        </authorList>
    </citation>
    <scope>NUCLEOTIDE SEQUENCE [LARGE SCALE GENOMIC DNA]</scope>
    <source>
        <strain evidence="3 4">SMA15</strain>
    </source>
</reference>
<dbReference type="Proteomes" id="UP000483293">
    <property type="component" value="Unassembled WGS sequence"/>
</dbReference>
<organism evidence="3 4">
    <name type="scientific">Bifidobacterium platyrrhinorum</name>
    <dbReference type="NCBI Taxonomy" id="2661628"/>
    <lineage>
        <taxon>Bacteria</taxon>
        <taxon>Bacillati</taxon>
        <taxon>Actinomycetota</taxon>
        <taxon>Actinomycetes</taxon>
        <taxon>Bifidobacteriales</taxon>
        <taxon>Bifidobacteriaceae</taxon>
        <taxon>Bifidobacterium</taxon>
    </lineage>
</organism>